<evidence type="ECO:0000313" key="2">
    <source>
        <dbReference type="EMBL" id="TKS06959.1"/>
    </source>
</evidence>
<feature type="compositionally biased region" description="Polar residues" evidence="1">
    <location>
        <begin position="81"/>
        <end position="91"/>
    </location>
</feature>
<sequence length="152" mass="16678">MELNDSYSAVHRQILLMSPLPSVRQAYSSVSQEEKQRLLSSTHAAIDFSSSVAMAVWSKPNPVRYERSSRPYVGHPKAKLNSGSRGFSNRTRPAVNNVADGFSQIGGSQIVGISEDQLKQLLSLVSKNDDSISQANVVTKLGSSYEEDDWFG</sequence>
<dbReference type="PANTHER" id="PTHR34222:SF99">
    <property type="entry name" value="PROTEIN, PUTATIVE-RELATED"/>
    <property type="match status" value="1"/>
</dbReference>
<gene>
    <name evidence="2" type="ORF">D5086_0000116680</name>
</gene>
<dbReference type="AlphaFoldDB" id="A0A4U5QAM3"/>
<organism evidence="2">
    <name type="scientific">Populus alba</name>
    <name type="common">White poplar</name>
    <dbReference type="NCBI Taxonomy" id="43335"/>
    <lineage>
        <taxon>Eukaryota</taxon>
        <taxon>Viridiplantae</taxon>
        <taxon>Streptophyta</taxon>
        <taxon>Embryophyta</taxon>
        <taxon>Tracheophyta</taxon>
        <taxon>Spermatophyta</taxon>
        <taxon>Magnoliopsida</taxon>
        <taxon>eudicotyledons</taxon>
        <taxon>Gunneridae</taxon>
        <taxon>Pentapetalae</taxon>
        <taxon>rosids</taxon>
        <taxon>fabids</taxon>
        <taxon>Malpighiales</taxon>
        <taxon>Salicaceae</taxon>
        <taxon>Saliceae</taxon>
        <taxon>Populus</taxon>
    </lineage>
</organism>
<proteinExistence type="predicted"/>
<protein>
    <submittedName>
        <fullName evidence="2">Uncharacterized protein</fullName>
    </submittedName>
</protein>
<evidence type="ECO:0000256" key="1">
    <source>
        <dbReference type="SAM" id="MobiDB-lite"/>
    </source>
</evidence>
<comment type="caution">
    <text evidence="2">The sequence shown here is derived from an EMBL/GenBank/DDBJ whole genome shotgun (WGS) entry which is preliminary data.</text>
</comment>
<name>A0A4U5QAM3_POPAL</name>
<reference evidence="2" key="1">
    <citation type="submission" date="2018-10" db="EMBL/GenBank/DDBJ databases">
        <title>Population genomic analysis revealed the cold adaptation of white poplar.</title>
        <authorList>
            <person name="Liu Y.-J."/>
        </authorList>
    </citation>
    <scope>NUCLEOTIDE SEQUENCE [LARGE SCALE GENOMIC DNA]</scope>
    <source>
        <strain evidence="2">PAL-ZL1</strain>
    </source>
</reference>
<feature type="region of interest" description="Disordered" evidence="1">
    <location>
        <begin position="66"/>
        <end position="91"/>
    </location>
</feature>
<dbReference type="EMBL" id="RCHU01000333">
    <property type="protein sequence ID" value="TKS06959.1"/>
    <property type="molecule type" value="Genomic_DNA"/>
</dbReference>
<dbReference type="PANTHER" id="PTHR34222">
    <property type="entry name" value="GAG_PRE-INTEGRS DOMAIN-CONTAINING PROTEIN"/>
    <property type="match status" value="1"/>
</dbReference>
<accession>A0A4U5QAM3</accession>